<dbReference type="InterPro" id="IPR019186">
    <property type="entry name" value="Nucleolar_protein_12"/>
</dbReference>
<evidence type="ECO:0008006" key="8">
    <source>
        <dbReference type="Google" id="ProtNLM"/>
    </source>
</evidence>
<proteinExistence type="inferred from homology"/>
<comment type="similarity">
    <text evidence="2">Belongs to the RRP17 family.</text>
</comment>
<dbReference type="Pfam" id="PF09805">
    <property type="entry name" value="Nop25"/>
    <property type="match status" value="1"/>
</dbReference>
<evidence type="ECO:0000313" key="6">
    <source>
        <dbReference type="EnsemblProtists" id="PYU1_T008309"/>
    </source>
</evidence>
<dbReference type="STRING" id="431595.K3WTL5"/>
<dbReference type="GO" id="GO:0019843">
    <property type="term" value="F:rRNA binding"/>
    <property type="evidence" value="ECO:0007669"/>
    <property type="project" value="TreeGrafter"/>
</dbReference>
<feature type="region of interest" description="Disordered" evidence="5">
    <location>
        <begin position="144"/>
        <end position="182"/>
    </location>
</feature>
<feature type="compositionally biased region" description="Basic and acidic residues" evidence="5">
    <location>
        <begin position="71"/>
        <end position="90"/>
    </location>
</feature>
<protein>
    <recommendedName>
        <fullName evidence="8">Nucleolar protein 12</fullName>
    </recommendedName>
</protein>
<dbReference type="HOGENOM" id="CLU_090176_0_0_1"/>
<reference evidence="7" key="1">
    <citation type="journal article" date="2010" name="Genome Biol.">
        <title>Genome sequence of the necrotrophic plant pathogen Pythium ultimum reveals original pathogenicity mechanisms and effector repertoire.</title>
        <authorList>
            <person name="Levesque C.A."/>
            <person name="Brouwer H."/>
            <person name="Cano L."/>
            <person name="Hamilton J.P."/>
            <person name="Holt C."/>
            <person name="Huitema E."/>
            <person name="Raffaele S."/>
            <person name="Robideau G.P."/>
            <person name="Thines M."/>
            <person name="Win J."/>
            <person name="Zerillo M.M."/>
            <person name="Beakes G.W."/>
            <person name="Boore J.L."/>
            <person name="Busam D."/>
            <person name="Dumas B."/>
            <person name="Ferriera S."/>
            <person name="Fuerstenberg S.I."/>
            <person name="Gachon C.M."/>
            <person name="Gaulin E."/>
            <person name="Govers F."/>
            <person name="Grenville-Briggs L."/>
            <person name="Horner N."/>
            <person name="Hostetler J."/>
            <person name="Jiang R.H."/>
            <person name="Johnson J."/>
            <person name="Krajaejun T."/>
            <person name="Lin H."/>
            <person name="Meijer H.J."/>
            <person name="Moore B."/>
            <person name="Morris P."/>
            <person name="Phuntmart V."/>
            <person name="Puiu D."/>
            <person name="Shetty J."/>
            <person name="Stajich J.E."/>
            <person name="Tripathy S."/>
            <person name="Wawra S."/>
            <person name="van West P."/>
            <person name="Whitty B.R."/>
            <person name="Coutinho P.M."/>
            <person name="Henrissat B."/>
            <person name="Martin F."/>
            <person name="Thomas P.D."/>
            <person name="Tyler B.M."/>
            <person name="De Vries R.P."/>
            <person name="Kamoun S."/>
            <person name="Yandell M."/>
            <person name="Tisserat N."/>
            <person name="Buell C.R."/>
        </authorList>
    </citation>
    <scope>NUCLEOTIDE SEQUENCE</scope>
    <source>
        <strain evidence="7">DAOM:BR144</strain>
    </source>
</reference>
<dbReference type="Proteomes" id="UP000019132">
    <property type="component" value="Unassembled WGS sequence"/>
</dbReference>
<organism evidence="6 7">
    <name type="scientific">Globisporangium ultimum (strain ATCC 200006 / CBS 805.95 / DAOM BR144)</name>
    <name type="common">Pythium ultimum</name>
    <dbReference type="NCBI Taxonomy" id="431595"/>
    <lineage>
        <taxon>Eukaryota</taxon>
        <taxon>Sar</taxon>
        <taxon>Stramenopiles</taxon>
        <taxon>Oomycota</taxon>
        <taxon>Peronosporomycetes</taxon>
        <taxon>Pythiales</taxon>
        <taxon>Pythiaceae</taxon>
        <taxon>Globisporangium</taxon>
    </lineage>
</organism>
<name>K3WTL5_GLOUD</name>
<feature type="compositionally biased region" description="Gly residues" evidence="5">
    <location>
        <begin position="17"/>
        <end position="35"/>
    </location>
</feature>
<evidence type="ECO:0000256" key="2">
    <source>
        <dbReference type="ARBA" id="ARBA00007175"/>
    </source>
</evidence>
<dbReference type="EMBL" id="GL376619">
    <property type="status" value="NOT_ANNOTATED_CDS"/>
    <property type="molecule type" value="Genomic_DNA"/>
</dbReference>
<evidence type="ECO:0000256" key="5">
    <source>
        <dbReference type="SAM" id="MobiDB-lite"/>
    </source>
</evidence>
<reference evidence="7" key="2">
    <citation type="submission" date="2010-04" db="EMBL/GenBank/DDBJ databases">
        <authorList>
            <person name="Buell R."/>
            <person name="Hamilton J."/>
            <person name="Hostetler J."/>
        </authorList>
    </citation>
    <scope>NUCLEOTIDE SEQUENCE [LARGE SCALE GENOMIC DNA]</scope>
    <source>
        <strain evidence="7">DAOM:BR144</strain>
    </source>
</reference>
<feature type="compositionally biased region" description="Acidic residues" evidence="5">
    <location>
        <begin position="149"/>
        <end position="170"/>
    </location>
</feature>
<keyword evidence="4" id="KW-0539">Nucleus</keyword>
<dbReference type="EnsemblProtists" id="PYU1_T008309">
    <property type="protein sequence ID" value="PYU1_T008309"/>
    <property type="gene ID" value="PYU1_G008293"/>
</dbReference>
<evidence type="ECO:0000256" key="1">
    <source>
        <dbReference type="ARBA" id="ARBA00004604"/>
    </source>
</evidence>
<keyword evidence="7" id="KW-1185">Reference proteome</keyword>
<reference evidence="6" key="3">
    <citation type="submission" date="2015-02" db="UniProtKB">
        <authorList>
            <consortium name="EnsemblProtists"/>
        </authorList>
    </citation>
    <scope>IDENTIFICATION</scope>
    <source>
        <strain evidence="6">DAOM BR144</strain>
    </source>
</reference>
<dbReference type="eggNOG" id="ENOG502S6RV">
    <property type="taxonomic scope" value="Eukaryota"/>
</dbReference>
<evidence type="ECO:0000313" key="7">
    <source>
        <dbReference type="Proteomes" id="UP000019132"/>
    </source>
</evidence>
<sequence>MAPKNMKRGGKKHGKKPSGGGNGGGVKKGSIGSGGTRKPNPKKKSKLVVTFDPEKRKEYLTGFHKRKQERRRFGLDMEAFKQQKQQKEKLASLNLLEPPEEQEDKKKEDSDDDEESKAVTKVMHFDDEHTQNKFGDVVTVTTSIGDLQSDSEDEISDEEYDLSDDEEDAAEGGGKRDHSKFKEKQLSLFQRIQLKRRGMALPSKRAKLKEARANRKATLGKKSHKAKAPNKKDAIEVVAAGSGKPKKGAFGKGKFSKR</sequence>
<evidence type="ECO:0000256" key="3">
    <source>
        <dbReference type="ARBA" id="ARBA00023054"/>
    </source>
</evidence>
<evidence type="ECO:0000256" key="4">
    <source>
        <dbReference type="ARBA" id="ARBA00023242"/>
    </source>
</evidence>
<feature type="region of interest" description="Disordered" evidence="5">
    <location>
        <begin position="1"/>
        <end position="127"/>
    </location>
</feature>
<feature type="compositionally biased region" description="Basic residues" evidence="5">
    <location>
        <begin position="244"/>
        <end position="258"/>
    </location>
</feature>
<dbReference type="InParanoid" id="K3WTL5"/>
<dbReference type="AlphaFoldDB" id="K3WTL5"/>
<dbReference type="GO" id="GO:0005730">
    <property type="term" value="C:nucleolus"/>
    <property type="evidence" value="ECO:0007669"/>
    <property type="project" value="UniProtKB-SubCell"/>
</dbReference>
<dbReference type="PANTHER" id="PTHR14577:SF0">
    <property type="entry name" value="NUCLEOLAR PROTEIN 12"/>
    <property type="match status" value="1"/>
</dbReference>
<dbReference type="PANTHER" id="PTHR14577">
    <property type="entry name" value="NUCLEOLAR PROTEIN 12"/>
    <property type="match status" value="1"/>
</dbReference>
<feature type="compositionally biased region" description="Basic and acidic residues" evidence="5">
    <location>
        <begin position="173"/>
        <end position="182"/>
    </location>
</feature>
<feature type="compositionally biased region" description="Basic residues" evidence="5">
    <location>
        <begin position="214"/>
        <end position="229"/>
    </location>
</feature>
<keyword evidence="3" id="KW-0175">Coiled coil</keyword>
<feature type="region of interest" description="Disordered" evidence="5">
    <location>
        <begin position="195"/>
        <end position="258"/>
    </location>
</feature>
<comment type="subcellular location">
    <subcellularLocation>
        <location evidence="1">Nucleus</location>
        <location evidence="1">Nucleolus</location>
    </subcellularLocation>
</comment>
<feature type="compositionally biased region" description="Basic residues" evidence="5">
    <location>
        <begin position="1"/>
        <end position="16"/>
    </location>
</feature>
<accession>K3WTL5</accession>
<dbReference type="OMA" id="GLDMEAY"/>
<dbReference type="VEuPathDB" id="FungiDB:PYU1_G008293"/>